<gene>
    <name evidence="1" type="ORF">JCM31826_10150</name>
</gene>
<dbReference type="Proteomes" id="UP000286715">
    <property type="component" value="Unassembled WGS sequence"/>
</dbReference>
<dbReference type="EMBL" id="BHZE01000008">
    <property type="protein sequence ID" value="GCD77533.1"/>
    <property type="molecule type" value="Genomic_DNA"/>
</dbReference>
<dbReference type="RefSeq" id="WP_124397598.1">
    <property type="nucleotide sequence ID" value="NZ_BHZE01000008.1"/>
</dbReference>
<dbReference type="OrthoDB" id="658938at2"/>
<keyword evidence="2" id="KW-1185">Reference proteome</keyword>
<dbReference type="AlphaFoldDB" id="A0A401XKL2"/>
<reference evidence="1 2" key="1">
    <citation type="submission" date="2018-11" db="EMBL/GenBank/DDBJ databases">
        <title>Schleiferia aggregans sp. nov., a moderately thermophilic heterotrophic bacterium isolated from microbial mats at a terrestrial hot spring.</title>
        <authorList>
            <person name="Iino T."/>
            <person name="Ohkuma M."/>
            <person name="Haruta S."/>
        </authorList>
    </citation>
    <scope>NUCLEOTIDE SEQUENCE [LARGE SCALE GENOMIC DNA]</scope>
    <source>
        <strain evidence="1 2">LA</strain>
    </source>
</reference>
<evidence type="ECO:0000313" key="2">
    <source>
        <dbReference type="Proteomes" id="UP000286715"/>
    </source>
</evidence>
<organism evidence="1 2">
    <name type="scientific">Thermaurantimonas aggregans</name>
    <dbReference type="NCBI Taxonomy" id="2173829"/>
    <lineage>
        <taxon>Bacteria</taxon>
        <taxon>Pseudomonadati</taxon>
        <taxon>Bacteroidota</taxon>
        <taxon>Flavobacteriia</taxon>
        <taxon>Flavobacteriales</taxon>
        <taxon>Schleiferiaceae</taxon>
        <taxon>Thermaurantimonas</taxon>
    </lineage>
</organism>
<accession>A0A401XKL2</accession>
<comment type="caution">
    <text evidence="1">The sequence shown here is derived from an EMBL/GenBank/DDBJ whole genome shotgun (WGS) entry which is preliminary data.</text>
</comment>
<evidence type="ECO:0000313" key="1">
    <source>
        <dbReference type="EMBL" id="GCD77533.1"/>
    </source>
</evidence>
<proteinExistence type="predicted"/>
<protein>
    <submittedName>
        <fullName evidence="1">Uncharacterized protein</fullName>
    </submittedName>
</protein>
<sequence>MGEVFRLTNNGYLYLGPSLNGAFFEDYRLYVQGSIRTERIRVDIAAQNGWADDVFEPDYRLMPIEELENYVKTHKHLPGIPSEAEVREKGIDLA</sequence>
<name>A0A401XKL2_9FLAO</name>